<dbReference type="InterPro" id="IPR002347">
    <property type="entry name" value="SDR_fam"/>
</dbReference>
<dbReference type="PANTHER" id="PTHR42879:SF2">
    <property type="entry name" value="3-OXOACYL-[ACYL-CARRIER-PROTEIN] REDUCTASE FABG"/>
    <property type="match status" value="1"/>
</dbReference>
<dbReference type="RefSeq" id="WP_346758276.1">
    <property type="nucleotide sequence ID" value="NZ_JAUJEB010000001.1"/>
</dbReference>
<dbReference type="PANTHER" id="PTHR42879">
    <property type="entry name" value="3-OXOACYL-(ACYL-CARRIER-PROTEIN) REDUCTASE"/>
    <property type="match status" value="1"/>
</dbReference>
<dbReference type="GO" id="GO:0016491">
    <property type="term" value="F:oxidoreductase activity"/>
    <property type="evidence" value="ECO:0007669"/>
    <property type="project" value="UniProtKB-KW"/>
</dbReference>
<name>A0ABT8L5F0_9BACT</name>
<evidence type="ECO:0000256" key="1">
    <source>
        <dbReference type="ARBA" id="ARBA00006484"/>
    </source>
</evidence>
<comment type="similarity">
    <text evidence="1">Belongs to the short-chain dehydrogenases/reductases (SDR) family.</text>
</comment>
<dbReference type="EMBL" id="JAUJEB010000001">
    <property type="protein sequence ID" value="MDN5212959.1"/>
    <property type="molecule type" value="Genomic_DNA"/>
</dbReference>
<protein>
    <submittedName>
        <fullName evidence="2">SDR family oxidoreductase</fullName>
        <ecNumber evidence="2">1.-.-.-</ecNumber>
    </submittedName>
</protein>
<sequence>MKLDGKCCIITGAGDGIGRGIALAFADEGAAVAICDINSEALEATHGLVEKTGAKTFSKAIDIRDVNAITAFVRDAAHALGGVDVLVNNAAVMPGSRLEILTEETIDHVLAVNLKAPILFTRQVFPEMKKSGGGSIIHMSSVTGHNGFPEVAIYGATKGGLMALARGHAMELAPHNIRVNSVSPGTVDSPMLHRFVEENADDPALALREFDQIHPRGTIASIREIANVCVFLASDDSANITATDIRCDGGYCVQGVQPK</sequence>
<dbReference type="PROSITE" id="PS00061">
    <property type="entry name" value="ADH_SHORT"/>
    <property type="match status" value="1"/>
</dbReference>
<proteinExistence type="inferred from homology"/>
<keyword evidence="2" id="KW-0560">Oxidoreductase</keyword>
<dbReference type="Proteomes" id="UP001172083">
    <property type="component" value="Unassembled WGS sequence"/>
</dbReference>
<dbReference type="InterPro" id="IPR050259">
    <property type="entry name" value="SDR"/>
</dbReference>
<dbReference type="SUPFAM" id="SSF51735">
    <property type="entry name" value="NAD(P)-binding Rossmann-fold domains"/>
    <property type="match status" value="1"/>
</dbReference>
<dbReference type="EC" id="1.-.-.-" evidence="2"/>
<keyword evidence="3" id="KW-1185">Reference proteome</keyword>
<dbReference type="Gene3D" id="3.40.50.720">
    <property type="entry name" value="NAD(P)-binding Rossmann-like Domain"/>
    <property type="match status" value="1"/>
</dbReference>
<dbReference type="PRINTS" id="PR00080">
    <property type="entry name" value="SDRFAMILY"/>
</dbReference>
<dbReference type="InterPro" id="IPR036291">
    <property type="entry name" value="NAD(P)-bd_dom_sf"/>
</dbReference>
<evidence type="ECO:0000313" key="2">
    <source>
        <dbReference type="EMBL" id="MDN5212959.1"/>
    </source>
</evidence>
<dbReference type="CDD" id="cd05233">
    <property type="entry name" value="SDR_c"/>
    <property type="match status" value="1"/>
</dbReference>
<dbReference type="InterPro" id="IPR020904">
    <property type="entry name" value="Sc_DH/Rdtase_CS"/>
</dbReference>
<dbReference type="NCBIfam" id="NF005559">
    <property type="entry name" value="PRK07231.1"/>
    <property type="match status" value="1"/>
</dbReference>
<accession>A0ABT8L5F0</accession>
<dbReference type="Pfam" id="PF13561">
    <property type="entry name" value="adh_short_C2"/>
    <property type="match status" value="1"/>
</dbReference>
<comment type="caution">
    <text evidence="2">The sequence shown here is derived from an EMBL/GenBank/DDBJ whole genome shotgun (WGS) entry which is preliminary data.</text>
</comment>
<evidence type="ECO:0000313" key="3">
    <source>
        <dbReference type="Proteomes" id="UP001172083"/>
    </source>
</evidence>
<gene>
    <name evidence="2" type="ORF">QQ020_12910</name>
</gene>
<organism evidence="2 3">
    <name type="scientific">Agaribacillus aureus</name>
    <dbReference type="NCBI Taxonomy" id="3051825"/>
    <lineage>
        <taxon>Bacteria</taxon>
        <taxon>Pseudomonadati</taxon>
        <taxon>Bacteroidota</taxon>
        <taxon>Cytophagia</taxon>
        <taxon>Cytophagales</taxon>
        <taxon>Splendidivirgaceae</taxon>
        <taxon>Agaribacillus</taxon>
    </lineage>
</organism>
<reference evidence="2" key="1">
    <citation type="submission" date="2023-06" db="EMBL/GenBank/DDBJ databases">
        <title>Genomic of Agaribacillus aureum.</title>
        <authorList>
            <person name="Wang G."/>
        </authorList>
    </citation>
    <scope>NUCLEOTIDE SEQUENCE</scope>
    <source>
        <strain evidence="2">BMA12</strain>
    </source>
</reference>
<dbReference type="PRINTS" id="PR00081">
    <property type="entry name" value="GDHRDH"/>
</dbReference>